<reference evidence="3" key="1">
    <citation type="journal article" date="2021" name="Sci. Rep.">
        <title>Diploid genomic architecture of Nitzschia inconspicua, an elite biomass production diatom.</title>
        <authorList>
            <person name="Oliver A."/>
            <person name="Podell S."/>
            <person name="Pinowska A."/>
            <person name="Traller J.C."/>
            <person name="Smith S.R."/>
            <person name="McClure R."/>
            <person name="Beliaev A."/>
            <person name="Bohutskyi P."/>
            <person name="Hill E.A."/>
            <person name="Rabines A."/>
            <person name="Zheng H."/>
            <person name="Allen L.Z."/>
            <person name="Kuo A."/>
            <person name="Grigoriev I.V."/>
            <person name="Allen A.E."/>
            <person name="Hazlebeck D."/>
            <person name="Allen E.E."/>
        </authorList>
    </citation>
    <scope>NUCLEOTIDE SEQUENCE</scope>
    <source>
        <strain evidence="3">Hildebrandi</strain>
    </source>
</reference>
<evidence type="ECO:0000313" key="3">
    <source>
        <dbReference type="EMBL" id="KAG7370652.1"/>
    </source>
</evidence>
<evidence type="ECO:0000259" key="2">
    <source>
        <dbReference type="PROSITE" id="PS50126"/>
    </source>
</evidence>
<accession>A0A9K3LYP4</accession>
<dbReference type="Proteomes" id="UP000693970">
    <property type="component" value="Unassembled WGS sequence"/>
</dbReference>
<protein>
    <submittedName>
        <fullName evidence="3">Transcription accessory protein</fullName>
    </submittedName>
</protein>
<dbReference type="PANTHER" id="PTHR10724:SF10">
    <property type="entry name" value="S1 RNA-BINDING DOMAIN-CONTAINING PROTEIN 1"/>
    <property type="match status" value="1"/>
</dbReference>
<feature type="region of interest" description="Disordered" evidence="1">
    <location>
        <begin position="889"/>
        <end position="953"/>
    </location>
</feature>
<dbReference type="Pfam" id="PF22706">
    <property type="entry name" value="Tex_central_region"/>
    <property type="match status" value="1"/>
</dbReference>
<dbReference type="Pfam" id="PF12836">
    <property type="entry name" value="HHH_3"/>
    <property type="match status" value="1"/>
</dbReference>
<name>A0A9K3LYP4_9STRA</name>
<dbReference type="AlphaFoldDB" id="A0A9K3LYP4"/>
<dbReference type="InterPro" id="IPR032639">
    <property type="entry name" value="Tex_YqgF"/>
</dbReference>
<dbReference type="InterPro" id="IPR050437">
    <property type="entry name" value="Ribos_protein_bS1-like"/>
</dbReference>
<sequence>MRLLQRRRDVLLSCCASIASYSQYPFCSSFTASQNVRQLSSSAGNRYSLLRHRYFVPSYLYAPLSYQKGLSHSFTRRHLSSKLEGEVAEETIDNIFSAEPSSTADMNPHFLARSWISQILQVEDAEASSSSSYRNDIQAATARTIPLFLPNHDSNFSAAAASVPFVCRYRTDIIRPLSTQQVHVLQSLVTKHSVLQSLRDKLLVHFPKTQIGAIEDHGTVRERILASTSKTELEDLYAPFKPPSKGSILERIQSEHPQLVTAVEALWQGRTDTNEWTKAGPREVLIQLLATKIAAEPQVTWMVLEELRKHCRIQTRTAVLAQKDSSKSTTINKYSEAYGEFSGHLEHLKDHQVLAIRRGVNEKALKMTYDIDSEKMEKFLVYQLRFQSIVPIALKERNDLLRAAVHDAWTRLLRRRGTTRLWSEKCKEAQDRACQVFEDNLRRALLAPPHPFPSQPILAMDPGFAAGIKCAVLDADGNVDTLETIKFVGGNDRKQKGVKSLEKLIKHTQTVAQKHIGNVSSKITVALGNGHGSQECRELITMASSNAGILIDLQLVNEAGASVWSVTKEARMEFPNEEPAAIASISIGRRLQNPLFELVKVPPKSLGLGMYQHDLSEKELDEKLHLTSVGAVATVGVLVNTCSAAILEKVPGLTASLVNKIIKARPLQRRDNLLQISGMGPKTFENCAGFIRIPNGPEPLDDTLVHPESYDLARWLLKTFSWKLDQGKPSNLPPHEWGTAWKGRVDDAAKKFHISIDRVLSVLENLIDSMSKEDPRLRGAPDVACKTQSPSTLSGLLESCQHLPRELSDAHHLEKEVANGPLRGIIGTIRNVADFGAFIDIGSENNGLLHVSKLGPYLQLSQLLIGQPIGVDILSASNGRVSLGLHGCDLDPAPRRSQGKGSNASKGRSNANATSVSGRSKRVYSVAADGMTERQKNRRNNNDLNSKNKKQKI</sequence>
<keyword evidence="4" id="KW-1185">Reference proteome</keyword>
<evidence type="ECO:0000313" key="4">
    <source>
        <dbReference type="Proteomes" id="UP000693970"/>
    </source>
</evidence>
<dbReference type="EMBL" id="JAGRRH010000004">
    <property type="protein sequence ID" value="KAG7370652.1"/>
    <property type="molecule type" value="Genomic_DNA"/>
</dbReference>
<feature type="compositionally biased region" description="Polar residues" evidence="1">
    <location>
        <begin position="899"/>
        <end position="918"/>
    </location>
</feature>
<gene>
    <name evidence="3" type="ORF">IV203_019222</name>
</gene>
<dbReference type="PROSITE" id="PS50126">
    <property type="entry name" value="S1"/>
    <property type="match status" value="1"/>
</dbReference>
<dbReference type="OrthoDB" id="995477at2759"/>
<proteinExistence type="predicted"/>
<dbReference type="InterPro" id="IPR003029">
    <property type="entry name" value="S1_domain"/>
</dbReference>
<dbReference type="GO" id="GO:0003729">
    <property type="term" value="F:mRNA binding"/>
    <property type="evidence" value="ECO:0007669"/>
    <property type="project" value="TreeGrafter"/>
</dbReference>
<organism evidence="3 4">
    <name type="scientific">Nitzschia inconspicua</name>
    <dbReference type="NCBI Taxonomy" id="303405"/>
    <lineage>
        <taxon>Eukaryota</taxon>
        <taxon>Sar</taxon>
        <taxon>Stramenopiles</taxon>
        <taxon>Ochrophyta</taxon>
        <taxon>Bacillariophyta</taxon>
        <taxon>Bacillariophyceae</taxon>
        <taxon>Bacillariophycidae</taxon>
        <taxon>Bacillariales</taxon>
        <taxon>Bacillariaceae</taxon>
        <taxon>Nitzschia</taxon>
    </lineage>
</organism>
<feature type="domain" description="S1 motif" evidence="2">
    <location>
        <begin position="819"/>
        <end position="886"/>
    </location>
</feature>
<dbReference type="SMART" id="SM00316">
    <property type="entry name" value="S1"/>
    <property type="match status" value="1"/>
</dbReference>
<dbReference type="PANTHER" id="PTHR10724">
    <property type="entry name" value="30S RIBOSOMAL PROTEIN S1"/>
    <property type="match status" value="1"/>
</dbReference>
<dbReference type="Pfam" id="PF16921">
    <property type="entry name" value="Tex_YqgF"/>
    <property type="match status" value="1"/>
</dbReference>
<dbReference type="GO" id="GO:0006412">
    <property type="term" value="P:translation"/>
    <property type="evidence" value="ECO:0007669"/>
    <property type="project" value="TreeGrafter"/>
</dbReference>
<evidence type="ECO:0000256" key="1">
    <source>
        <dbReference type="SAM" id="MobiDB-lite"/>
    </source>
</evidence>
<dbReference type="InterPro" id="IPR055179">
    <property type="entry name" value="Tex-like_central_region"/>
</dbReference>
<comment type="caution">
    <text evidence="3">The sequence shown here is derived from an EMBL/GenBank/DDBJ whole genome shotgun (WGS) entry which is preliminary data.</text>
</comment>
<reference evidence="3" key="2">
    <citation type="submission" date="2021-04" db="EMBL/GenBank/DDBJ databases">
        <authorList>
            <person name="Podell S."/>
        </authorList>
    </citation>
    <scope>NUCLEOTIDE SEQUENCE</scope>
    <source>
        <strain evidence="3">Hildebrandi</strain>
    </source>
</reference>
<dbReference type="GO" id="GO:0003735">
    <property type="term" value="F:structural constituent of ribosome"/>
    <property type="evidence" value="ECO:0007669"/>
    <property type="project" value="TreeGrafter"/>
</dbReference>